<evidence type="ECO:0000256" key="8">
    <source>
        <dbReference type="ARBA" id="ARBA00023315"/>
    </source>
</evidence>
<feature type="transmembrane region" description="Helical" evidence="13">
    <location>
        <begin position="112"/>
        <end position="130"/>
    </location>
</feature>
<dbReference type="STRING" id="61595.SAMN05421644_11640"/>
<gene>
    <name evidence="14" type="ORF">SAMN05421644_11640</name>
</gene>
<evidence type="ECO:0000256" key="6">
    <source>
        <dbReference type="ARBA" id="ARBA00022989"/>
    </source>
</evidence>
<evidence type="ECO:0000256" key="3">
    <source>
        <dbReference type="ARBA" id="ARBA00022679"/>
    </source>
</evidence>
<comment type="function">
    <text evidence="12">Catalyzes the acylation of glycosyl-4,4'-diaponeurosporenoate, i.e. the esterification of glucose at the C6'' position with the carboxyl group of the C(15) fatty acid 12-methyltetradecanoic acid, to yield staphyloxanthin. This is the last step in the biosynthesis of this orange pigment, present in most staphylococci strains.</text>
</comment>
<organism evidence="14 15">
    <name type="scientific">Allochromatium warmingii</name>
    <name type="common">Chromatium warmingii</name>
    <dbReference type="NCBI Taxonomy" id="61595"/>
    <lineage>
        <taxon>Bacteria</taxon>
        <taxon>Pseudomonadati</taxon>
        <taxon>Pseudomonadota</taxon>
        <taxon>Gammaproteobacteria</taxon>
        <taxon>Chromatiales</taxon>
        <taxon>Chromatiaceae</taxon>
        <taxon>Allochromatium</taxon>
    </lineage>
</organism>
<evidence type="ECO:0000256" key="7">
    <source>
        <dbReference type="ARBA" id="ARBA00023136"/>
    </source>
</evidence>
<keyword evidence="4 13" id="KW-0812">Transmembrane</keyword>
<keyword evidence="2" id="KW-1003">Cell membrane</keyword>
<dbReference type="AlphaFoldDB" id="A0A1H3F4S5"/>
<dbReference type="Pfam" id="PF18927">
    <property type="entry name" value="CrtO"/>
    <property type="match status" value="1"/>
</dbReference>
<name>A0A1H3F4S5_ALLWA</name>
<evidence type="ECO:0000256" key="4">
    <source>
        <dbReference type="ARBA" id="ARBA00022692"/>
    </source>
</evidence>
<dbReference type="InterPro" id="IPR044021">
    <property type="entry name" value="CrtO"/>
</dbReference>
<keyword evidence="6 13" id="KW-1133">Transmembrane helix</keyword>
<protein>
    <recommendedName>
        <fullName evidence="11">Glycosyl-4,4'-diaponeurosporenoate acyltransferase</fullName>
    </recommendedName>
</protein>
<dbReference type="GO" id="GO:0016746">
    <property type="term" value="F:acyltransferase activity"/>
    <property type="evidence" value="ECO:0007669"/>
    <property type="project" value="UniProtKB-KW"/>
</dbReference>
<evidence type="ECO:0000256" key="5">
    <source>
        <dbReference type="ARBA" id="ARBA00022729"/>
    </source>
</evidence>
<accession>A0A1H3F4S5</accession>
<keyword evidence="8 14" id="KW-0012">Acyltransferase</keyword>
<evidence type="ECO:0000256" key="11">
    <source>
        <dbReference type="ARBA" id="ARBA00023667"/>
    </source>
</evidence>
<comment type="similarity">
    <text evidence="10">Belongs to the acyltransferase CrtO family.</text>
</comment>
<evidence type="ECO:0000256" key="2">
    <source>
        <dbReference type="ARBA" id="ARBA00022475"/>
    </source>
</evidence>
<evidence type="ECO:0000256" key="10">
    <source>
        <dbReference type="ARBA" id="ARBA00023603"/>
    </source>
</evidence>
<comment type="subcellular location">
    <subcellularLocation>
        <location evidence="1">Cell membrane</location>
        <topology evidence="1">Single-pass membrane protein</topology>
    </subcellularLocation>
</comment>
<evidence type="ECO:0000256" key="12">
    <source>
        <dbReference type="ARBA" id="ARBA00025324"/>
    </source>
</evidence>
<comment type="pathway">
    <text evidence="9">Carotenoid biosynthesis; staphyloxanthin biosynthesis; staphyloxanthin from farnesyl diphosphate: step 5/5.</text>
</comment>
<feature type="transmembrane region" description="Helical" evidence="13">
    <location>
        <begin position="15"/>
        <end position="37"/>
    </location>
</feature>
<evidence type="ECO:0000256" key="13">
    <source>
        <dbReference type="SAM" id="Phobius"/>
    </source>
</evidence>
<dbReference type="RefSeq" id="WP_245709160.1">
    <property type="nucleotide sequence ID" value="NZ_FNOW01000016.1"/>
</dbReference>
<dbReference type="UniPathway" id="UPA00029">
    <property type="reaction ID" value="UER00560"/>
</dbReference>
<feature type="transmembrane region" description="Helical" evidence="13">
    <location>
        <begin position="136"/>
        <end position="154"/>
    </location>
</feature>
<evidence type="ECO:0000256" key="1">
    <source>
        <dbReference type="ARBA" id="ARBA00004162"/>
    </source>
</evidence>
<evidence type="ECO:0000313" key="15">
    <source>
        <dbReference type="Proteomes" id="UP000198672"/>
    </source>
</evidence>
<reference evidence="15" key="1">
    <citation type="submission" date="2016-10" db="EMBL/GenBank/DDBJ databases">
        <authorList>
            <person name="Varghese N."/>
            <person name="Submissions S."/>
        </authorList>
    </citation>
    <scope>NUCLEOTIDE SEQUENCE [LARGE SCALE GENOMIC DNA]</scope>
    <source>
        <strain evidence="15">DSM 173</strain>
    </source>
</reference>
<proteinExistence type="inferred from homology"/>
<keyword evidence="7 13" id="KW-0472">Membrane</keyword>
<sequence>MMNSAELAAELGMNVWIFIALCAVLWPSFHLLAGYVAQRLPLAWLTRWPIIRASYGWEHGGRCYEWLRIRAWKDHLPEAGGLLRDGFAKRQLASAELDYLDRFARETSRAEFGHWLTWALALTFFLWTPWWMGVFMLIYAGVINLPFILIQRYNRARLRRLLRRLNGSV</sequence>
<dbReference type="GO" id="GO:0005886">
    <property type="term" value="C:plasma membrane"/>
    <property type="evidence" value="ECO:0007669"/>
    <property type="project" value="UniProtKB-SubCell"/>
</dbReference>
<evidence type="ECO:0000256" key="9">
    <source>
        <dbReference type="ARBA" id="ARBA00023588"/>
    </source>
</evidence>
<dbReference type="Proteomes" id="UP000198672">
    <property type="component" value="Unassembled WGS sequence"/>
</dbReference>
<evidence type="ECO:0000313" key="14">
    <source>
        <dbReference type="EMBL" id="SDX86023.1"/>
    </source>
</evidence>
<keyword evidence="15" id="KW-1185">Reference proteome</keyword>
<dbReference type="EMBL" id="FNOW01000016">
    <property type="protein sequence ID" value="SDX86023.1"/>
    <property type="molecule type" value="Genomic_DNA"/>
</dbReference>
<keyword evidence="3 14" id="KW-0808">Transferase</keyword>
<keyword evidence="5" id="KW-0732">Signal</keyword>